<dbReference type="GO" id="GO:0023051">
    <property type="term" value="P:regulation of signaling"/>
    <property type="evidence" value="ECO:0007669"/>
    <property type="project" value="UniProtKB-ARBA"/>
</dbReference>
<reference evidence="22" key="1">
    <citation type="submission" date="2016-04" db="UniProtKB">
        <authorList>
            <consortium name="WormBaseParasite"/>
        </authorList>
    </citation>
    <scope>IDENTIFICATION</scope>
</reference>
<feature type="domain" description="Phorbol-ester/DAG-type" evidence="17">
    <location>
        <begin position="250"/>
        <end position="300"/>
    </location>
</feature>
<dbReference type="EMBL" id="UYYG01001154">
    <property type="protein sequence ID" value="VDN55999.1"/>
    <property type="molecule type" value="Genomic_DNA"/>
</dbReference>
<keyword evidence="11" id="KW-0862">Zinc</keyword>
<proteinExistence type="inferred from homology"/>
<evidence type="ECO:0000256" key="7">
    <source>
        <dbReference type="ARBA" id="ARBA00022737"/>
    </source>
</evidence>
<dbReference type="FunFam" id="3.30.60.20:FF:000063">
    <property type="entry name" value="Protein kinase C"/>
    <property type="match status" value="1"/>
</dbReference>
<dbReference type="SMART" id="SM00239">
    <property type="entry name" value="C2"/>
    <property type="match status" value="1"/>
</dbReference>
<dbReference type="FunFam" id="2.60.40.150:FF:000056">
    <property type="entry name" value="Protein kinase C epsilon"/>
    <property type="match status" value="1"/>
</dbReference>
<keyword evidence="7" id="KW-0677">Repeat</keyword>
<organism evidence="20 22">
    <name type="scientific">Dracunculus medinensis</name>
    <name type="common">Guinea worm</name>
    <dbReference type="NCBI Taxonomy" id="318479"/>
    <lineage>
        <taxon>Eukaryota</taxon>
        <taxon>Metazoa</taxon>
        <taxon>Ecdysozoa</taxon>
        <taxon>Nematoda</taxon>
        <taxon>Chromadorea</taxon>
        <taxon>Rhabditida</taxon>
        <taxon>Spirurina</taxon>
        <taxon>Dracunculoidea</taxon>
        <taxon>Dracunculidae</taxon>
        <taxon>Dracunculus</taxon>
    </lineage>
</organism>
<keyword evidence="21" id="KW-1185">Reference proteome</keyword>
<evidence type="ECO:0000256" key="11">
    <source>
        <dbReference type="ARBA" id="ARBA00022833"/>
    </source>
</evidence>
<dbReference type="SUPFAM" id="SSF49562">
    <property type="entry name" value="C2 domain (Calcium/lipid-binding domain, CaLB)"/>
    <property type="match status" value="1"/>
</dbReference>
<dbReference type="Gene3D" id="1.10.510.10">
    <property type="entry name" value="Transferase(Phosphotransferase) domain 1"/>
    <property type="match status" value="1"/>
</dbReference>
<keyword evidence="9" id="KW-0863">Zinc-finger</keyword>
<dbReference type="CDD" id="cd20838">
    <property type="entry name" value="C1_nPKC_epsilon-like_rpt2"/>
    <property type="match status" value="1"/>
</dbReference>
<dbReference type="GO" id="GO:0035556">
    <property type="term" value="P:intracellular signal transduction"/>
    <property type="evidence" value="ECO:0007669"/>
    <property type="project" value="TreeGrafter"/>
</dbReference>
<keyword evidence="3" id="KW-0723">Serine/threonine-protein kinase</keyword>
<evidence type="ECO:0000259" key="16">
    <source>
        <dbReference type="PROSITE" id="PS50004"/>
    </source>
</evidence>
<reference evidence="19 21" key="2">
    <citation type="submission" date="2018-11" db="EMBL/GenBank/DDBJ databases">
        <authorList>
            <consortium name="Pathogen Informatics"/>
        </authorList>
    </citation>
    <scope>NUCLEOTIDE SEQUENCE [LARGE SCALE GENOMIC DNA]</scope>
</reference>
<evidence type="ECO:0000313" key="22">
    <source>
        <dbReference type="WBParaSite" id="DME_0000161201-mRNA-1"/>
    </source>
</evidence>
<dbReference type="EC" id="2.7.11.13" evidence="2"/>
<dbReference type="SMART" id="SM00109">
    <property type="entry name" value="C1"/>
    <property type="match status" value="2"/>
</dbReference>
<evidence type="ECO:0000256" key="15">
    <source>
        <dbReference type="SAM" id="MobiDB-lite"/>
    </source>
</evidence>
<evidence type="ECO:0000256" key="2">
    <source>
        <dbReference type="ARBA" id="ARBA00012429"/>
    </source>
</evidence>
<dbReference type="PANTHER" id="PTHR22968">
    <property type="entry name" value="PROTEIN KINASE C, MU"/>
    <property type="match status" value="1"/>
</dbReference>
<dbReference type="GO" id="GO:0005829">
    <property type="term" value="C:cytosol"/>
    <property type="evidence" value="ECO:0007669"/>
    <property type="project" value="TreeGrafter"/>
</dbReference>
<evidence type="ECO:0000313" key="19">
    <source>
        <dbReference type="EMBL" id="VDN55999.1"/>
    </source>
</evidence>
<keyword evidence="10" id="KW-0418">Kinase</keyword>
<comment type="catalytic activity">
    <reaction evidence="13">
        <text>L-threonyl-[protein] + ATP = O-phospho-L-threonyl-[protein] + ADP + H(+)</text>
        <dbReference type="Rhea" id="RHEA:46608"/>
        <dbReference type="Rhea" id="RHEA-COMP:11060"/>
        <dbReference type="Rhea" id="RHEA-COMP:11605"/>
        <dbReference type="ChEBI" id="CHEBI:15378"/>
        <dbReference type="ChEBI" id="CHEBI:30013"/>
        <dbReference type="ChEBI" id="CHEBI:30616"/>
        <dbReference type="ChEBI" id="CHEBI:61977"/>
        <dbReference type="ChEBI" id="CHEBI:456216"/>
        <dbReference type="EC" id="2.7.11.13"/>
    </reaction>
</comment>
<protein>
    <recommendedName>
        <fullName evidence="2">protein kinase C</fullName>
        <ecNumber evidence="2">2.7.11.13</ecNumber>
    </recommendedName>
</protein>
<dbReference type="Proteomes" id="UP000038040">
    <property type="component" value="Unplaced"/>
</dbReference>
<dbReference type="CDD" id="cd20835">
    <property type="entry name" value="C1_nPKC_epsilon-like_rpt1"/>
    <property type="match status" value="1"/>
</dbReference>
<dbReference type="OrthoDB" id="63267at2759"/>
<dbReference type="SMART" id="SM00133">
    <property type="entry name" value="S_TK_X"/>
    <property type="match status" value="1"/>
</dbReference>
<keyword evidence="5" id="KW-0808">Transferase</keyword>
<accession>A0A158Q345</accession>
<feature type="domain" description="C2" evidence="16">
    <location>
        <begin position="1"/>
        <end position="115"/>
    </location>
</feature>
<gene>
    <name evidence="19" type="ORF">DME_LOCUS5972</name>
</gene>
<keyword evidence="12" id="KW-0067">ATP-binding</keyword>
<dbReference type="InterPro" id="IPR046349">
    <property type="entry name" value="C1-like_sf"/>
</dbReference>
<evidence type="ECO:0000313" key="20">
    <source>
        <dbReference type="Proteomes" id="UP000038040"/>
    </source>
</evidence>
<evidence type="ECO:0000256" key="3">
    <source>
        <dbReference type="ARBA" id="ARBA00022527"/>
    </source>
</evidence>
<dbReference type="Proteomes" id="UP000274756">
    <property type="component" value="Unassembled WGS sequence"/>
</dbReference>
<dbReference type="Gene3D" id="2.60.40.150">
    <property type="entry name" value="C2 domain"/>
    <property type="match status" value="1"/>
</dbReference>
<dbReference type="InterPro" id="IPR000008">
    <property type="entry name" value="C2_dom"/>
</dbReference>
<evidence type="ECO:0000256" key="10">
    <source>
        <dbReference type="ARBA" id="ARBA00022777"/>
    </source>
</evidence>
<feature type="compositionally biased region" description="Low complexity" evidence="15">
    <location>
        <begin position="337"/>
        <end position="353"/>
    </location>
</feature>
<dbReference type="GO" id="GO:0005524">
    <property type="term" value="F:ATP binding"/>
    <property type="evidence" value="ECO:0007669"/>
    <property type="project" value="UniProtKB-KW"/>
</dbReference>
<dbReference type="InterPro" id="IPR035892">
    <property type="entry name" value="C2_domain_sf"/>
</dbReference>
<evidence type="ECO:0000256" key="9">
    <source>
        <dbReference type="ARBA" id="ARBA00022771"/>
    </source>
</evidence>
<evidence type="ECO:0000256" key="8">
    <source>
        <dbReference type="ARBA" id="ARBA00022741"/>
    </source>
</evidence>
<keyword evidence="4" id="KW-0597">Phosphoprotein</keyword>
<evidence type="ECO:0000256" key="12">
    <source>
        <dbReference type="ARBA" id="ARBA00022840"/>
    </source>
</evidence>
<dbReference type="WBParaSite" id="DME_0000161201-mRNA-1">
    <property type="protein sequence ID" value="DME_0000161201-mRNA-1"/>
    <property type="gene ID" value="DME_0000161201"/>
</dbReference>
<keyword evidence="6" id="KW-0479">Metal-binding</keyword>
<dbReference type="InterPro" id="IPR000961">
    <property type="entry name" value="AGC-kinase_C"/>
</dbReference>
<dbReference type="GO" id="GO:0016020">
    <property type="term" value="C:membrane"/>
    <property type="evidence" value="ECO:0007669"/>
    <property type="project" value="UniProtKB-SubCell"/>
</dbReference>
<dbReference type="AlphaFoldDB" id="A0A158Q345"/>
<dbReference type="PROSITE" id="PS50081">
    <property type="entry name" value="ZF_DAG_PE_2"/>
    <property type="match status" value="2"/>
</dbReference>
<evidence type="ECO:0000256" key="4">
    <source>
        <dbReference type="ARBA" id="ARBA00022553"/>
    </source>
</evidence>
<dbReference type="Pfam" id="PF00433">
    <property type="entry name" value="Pkinase_C"/>
    <property type="match status" value="1"/>
</dbReference>
<sequence length="499" mass="56302">MTIFSGTAHIRIVEARDLRPTEWSKRFNNASDSEKVLLDTYVNVDCDEYHIGQTVTRPKTTTPVWNEDYQTDVHNGRVLGFTVFHDCALPPDDFVANCRLLFEDLKIGISNDIWIDLEPHGQLHVLIKLHGASSEEPLENAGKERVFKERTNAFNDRQRRGAMRRKIHEVTGHKFMALFLRQPTFCAHCKDFIWGLGKQGYQCQICTVVVHKRCHENVVWKCPGSKTNAMDELQSEAAERGLGRFNINMPHRFTVHSYKRPTFCDHCGSMLYGLINQGLQCSVCRLNVHKRCQRNVANNCGINAKQMALELAQLGLTGDKMSIRSKKKPAIVPDTTSGAISSPGDSSSLSTFSNSRVDVERSNSNFLPSLRENDEVIEKDEAAGSSLAMPSTKPTTIGLEDFNFIKVLGKGSFGKSQGGEDAIRAHPFFRDIDWEALEARKVKPPFKPKIKSKRDVNNFDADFTKEEPVLTPTEAVVIKTINQEEFKDFSFINPDFTLC</sequence>
<dbReference type="GO" id="GO:0008270">
    <property type="term" value="F:zinc ion binding"/>
    <property type="evidence" value="ECO:0007669"/>
    <property type="project" value="UniProtKB-KW"/>
</dbReference>
<dbReference type="GO" id="GO:0010646">
    <property type="term" value="P:regulation of cell communication"/>
    <property type="evidence" value="ECO:0007669"/>
    <property type="project" value="UniProtKB-ARBA"/>
</dbReference>
<dbReference type="Pfam" id="PF00130">
    <property type="entry name" value="C1_1"/>
    <property type="match status" value="2"/>
</dbReference>
<dbReference type="Gene3D" id="3.30.200.20">
    <property type="entry name" value="Phosphorylase Kinase, domain 1"/>
    <property type="match status" value="1"/>
</dbReference>
<evidence type="ECO:0000313" key="21">
    <source>
        <dbReference type="Proteomes" id="UP000274756"/>
    </source>
</evidence>
<dbReference type="STRING" id="318479.A0A158Q345"/>
<keyword evidence="8" id="KW-0547">Nucleotide-binding</keyword>
<evidence type="ECO:0000259" key="17">
    <source>
        <dbReference type="PROSITE" id="PS50081"/>
    </source>
</evidence>
<dbReference type="InterPro" id="IPR002219">
    <property type="entry name" value="PKC_DAG/PE"/>
</dbReference>
<evidence type="ECO:0000256" key="1">
    <source>
        <dbReference type="ARBA" id="ARBA00005490"/>
    </source>
</evidence>
<evidence type="ECO:0000256" key="13">
    <source>
        <dbReference type="ARBA" id="ARBA00047272"/>
    </source>
</evidence>
<dbReference type="GO" id="GO:0007200">
    <property type="term" value="P:phospholipase C-activating G protein-coupled receptor signaling pathway"/>
    <property type="evidence" value="ECO:0007669"/>
    <property type="project" value="TreeGrafter"/>
</dbReference>
<dbReference type="CDD" id="cd04014">
    <property type="entry name" value="C2_PKC_epsilon"/>
    <property type="match status" value="1"/>
</dbReference>
<evidence type="ECO:0000256" key="5">
    <source>
        <dbReference type="ARBA" id="ARBA00022679"/>
    </source>
</evidence>
<comment type="similarity">
    <text evidence="1">Belongs to the protein kinase superfamily. AGC Ser/Thr protein kinase family. PKC subfamily.</text>
</comment>
<dbReference type="PROSITE" id="PS51285">
    <property type="entry name" value="AGC_KINASE_CTER"/>
    <property type="match status" value="1"/>
</dbReference>
<name>A0A158Q345_DRAME</name>
<dbReference type="PRINTS" id="PR00008">
    <property type="entry name" value="DAGPEDOMAIN"/>
</dbReference>
<evidence type="ECO:0000256" key="6">
    <source>
        <dbReference type="ARBA" id="ARBA00022723"/>
    </source>
</evidence>
<dbReference type="InterPro" id="IPR020454">
    <property type="entry name" value="DAG/PE-bd"/>
</dbReference>
<feature type="region of interest" description="Disordered" evidence="15">
    <location>
        <begin position="327"/>
        <end position="354"/>
    </location>
</feature>
<dbReference type="FunFam" id="3.30.60.20:FF:000003">
    <property type="entry name" value="Protein kinase C delta"/>
    <property type="match status" value="1"/>
</dbReference>
<dbReference type="GO" id="GO:0004697">
    <property type="term" value="F:diacylglycerol-dependent serine/threonine kinase activity"/>
    <property type="evidence" value="ECO:0007669"/>
    <property type="project" value="UniProtKB-EC"/>
</dbReference>
<dbReference type="PANTHER" id="PTHR22968:SF14">
    <property type="entry name" value="PROTEIN KINASE C"/>
    <property type="match status" value="1"/>
</dbReference>
<dbReference type="InterPro" id="IPR017892">
    <property type="entry name" value="Pkinase_C"/>
</dbReference>
<feature type="domain" description="AGC-kinase C-terminal" evidence="18">
    <location>
        <begin position="430"/>
        <end position="499"/>
    </location>
</feature>
<dbReference type="SUPFAM" id="SSF57889">
    <property type="entry name" value="Cysteine-rich domain"/>
    <property type="match status" value="2"/>
</dbReference>
<evidence type="ECO:0000259" key="18">
    <source>
        <dbReference type="PROSITE" id="PS51285"/>
    </source>
</evidence>
<dbReference type="Pfam" id="PF00168">
    <property type="entry name" value="C2"/>
    <property type="match status" value="1"/>
</dbReference>
<dbReference type="Gene3D" id="3.30.60.20">
    <property type="match status" value="2"/>
</dbReference>
<evidence type="ECO:0000256" key="14">
    <source>
        <dbReference type="ARBA" id="ARBA00047470"/>
    </source>
</evidence>
<dbReference type="PROSITE" id="PS00479">
    <property type="entry name" value="ZF_DAG_PE_1"/>
    <property type="match status" value="1"/>
</dbReference>
<feature type="domain" description="Phorbol-ester/DAG-type" evidence="17">
    <location>
        <begin position="172"/>
        <end position="222"/>
    </location>
</feature>
<comment type="catalytic activity">
    <reaction evidence="14">
        <text>L-seryl-[protein] + ATP = O-phospho-L-seryl-[protein] + ADP + H(+)</text>
        <dbReference type="Rhea" id="RHEA:17989"/>
        <dbReference type="Rhea" id="RHEA-COMP:9863"/>
        <dbReference type="Rhea" id="RHEA-COMP:11604"/>
        <dbReference type="ChEBI" id="CHEBI:15378"/>
        <dbReference type="ChEBI" id="CHEBI:29999"/>
        <dbReference type="ChEBI" id="CHEBI:30616"/>
        <dbReference type="ChEBI" id="CHEBI:83421"/>
        <dbReference type="ChEBI" id="CHEBI:456216"/>
        <dbReference type="EC" id="2.7.11.13"/>
    </reaction>
</comment>
<dbReference type="PROSITE" id="PS50004">
    <property type="entry name" value="C2"/>
    <property type="match status" value="1"/>
</dbReference>